<keyword evidence="3" id="KW-1185">Reference proteome</keyword>
<dbReference type="EMBL" id="CP031417">
    <property type="protein sequence ID" value="AXK81573.1"/>
    <property type="molecule type" value="Genomic_DNA"/>
</dbReference>
<evidence type="ECO:0000313" key="3">
    <source>
        <dbReference type="Proteomes" id="UP000254889"/>
    </source>
</evidence>
<dbReference type="RefSeq" id="WP_115691952.1">
    <property type="nucleotide sequence ID" value="NZ_CP031417.1"/>
</dbReference>
<organism evidence="2 3">
    <name type="scientific">Pseudolabrys taiwanensis</name>
    <dbReference type="NCBI Taxonomy" id="331696"/>
    <lineage>
        <taxon>Bacteria</taxon>
        <taxon>Pseudomonadati</taxon>
        <taxon>Pseudomonadota</taxon>
        <taxon>Alphaproteobacteria</taxon>
        <taxon>Hyphomicrobiales</taxon>
        <taxon>Xanthobacteraceae</taxon>
        <taxon>Pseudolabrys</taxon>
    </lineage>
</organism>
<protein>
    <submittedName>
        <fullName evidence="2">Uncharacterized protein</fullName>
    </submittedName>
</protein>
<sequence length="813" mass="82255">MKQFKVHSIRALGEAGPPQPYLSGVRTLCIAVFFAILAHPSAARADCPAAPIGNADDMAISFLAANGVQAASASQLASAIKDGTLIYDSAASALKVCDGTNWVSLQGEGAIGTAAGSADEVQFRNVGTGAFAADSTFVYDAANHRLGVGTAAPAVTLHVASSADTRLVLTGDNSTVTGIDFQTKGTDGNVVGSSNKGWHIIAHGDSDPHTSWQNGITIANYDDTVGKTVFALLPTGSASLGINVPKPSALLDLTATDRGFLPPRMTAAQRDLISSPAVGLVVYNTTDKALNYYDGTAWTAVGGSGGAGSSTLSGLSDVSVGSQSNGQALIWNSTSSKWEPGSVSGGGPSEPMSRSGTLTLGTVYGPATSDGLLIVQGRQDGASGQSFLSVNADTSNPPTTQRGLQYSYNNGTGYLGTVYMTVPIKAGEYYRVLCNNGTSCGGTSFIGIASYYFVSLPTGGGSSQWIDVPGGINFSGGNVGIGITTPSGAGVVNAGAYASLGAATALVNGGAAVILDYASGGRLFTQNATPLRFLTDNAERMRIDPVGNVGIGTASPVAPLDVQATGTSVRLAQFLAPNQGNGLLSQIVVGKDSATNYAQGALTYTYNSTTPSSSYISLGNATVNSAMLNVLGNGNVGIGSVSPSAKLDVNGSVVVGTANTANSSVIAFRRAGGDPIGGIGVNQSTGLTEIYNSQGSAGISFNIGDGSQTFQNNPEVLRITESGSVGIGTTNPSERLDLGGGNIKVGYQQVVNNCGSAVDCVATCPAGKYVTGGGCWLMSAWVSYQHEPTGNNAYHCMANGSSVRVTAICANVR</sequence>
<reference evidence="2 3" key="1">
    <citation type="submission" date="2018-07" db="EMBL/GenBank/DDBJ databases">
        <authorList>
            <person name="Quirk P.G."/>
            <person name="Krulwich T.A."/>
        </authorList>
    </citation>
    <scope>NUCLEOTIDE SEQUENCE [LARGE SCALE GENOMIC DNA]</scope>
    <source>
        <strain evidence="2 3">CC-BB4</strain>
    </source>
</reference>
<evidence type="ECO:0000313" key="2">
    <source>
        <dbReference type="EMBL" id="AXK81573.1"/>
    </source>
</evidence>
<proteinExistence type="predicted"/>
<dbReference type="AlphaFoldDB" id="A0A345ZXC6"/>
<feature type="region of interest" description="Disordered" evidence="1">
    <location>
        <begin position="335"/>
        <end position="357"/>
    </location>
</feature>
<name>A0A345ZXC6_9HYPH</name>
<dbReference type="Proteomes" id="UP000254889">
    <property type="component" value="Chromosome"/>
</dbReference>
<evidence type="ECO:0000256" key="1">
    <source>
        <dbReference type="SAM" id="MobiDB-lite"/>
    </source>
</evidence>
<dbReference type="OrthoDB" id="8041027at2"/>
<dbReference type="KEGG" id="ptaw:DW352_14230"/>
<gene>
    <name evidence="2" type="ORF">DW352_14230</name>
</gene>
<accession>A0A345ZXC6</accession>